<dbReference type="EMBL" id="BQXS01010014">
    <property type="protein sequence ID" value="GKT32599.1"/>
    <property type="molecule type" value="Genomic_DNA"/>
</dbReference>
<dbReference type="Proteomes" id="UP001057375">
    <property type="component" value="Unassembled WGS sequence"/>
</dbReference>
<evidence type="ECO:0000313" key="2">
    <source>
        <dbReference type="EMBL" id="GKT32599.1"/>
    </source>
</evidence>
<comment type="caution">
    <text evidence="2">The sequence shown here is derived from an EMBL/GenBank/DDBJ whole genome shotgun (WGS) entry which is preliminary data.</text>
</comment>
<gene>
    <name evidence="2" type="ORF">ADUPG1_006713</name>
</gene>
<evidence type="ECO:0000256" key="1">
    <source>
        <dbReference type="SAM" id="MobiDB-lite"/>
    </source>
</evidence>
<proteinExistence type="predicted"/>
<feature type="compositionally biased region" description="Basic and acidic residues" evidence="1">
    <location>
        <begin position="93"/>
        <end position="158"/>
    </location>
</feature>
<protein>
    <submittedName>
        <fullName evidence="2">Uncharacterized protein</fullName>
    </submittedName>
</protein>
<name>A0ABQ5KJA1_9EUKA</name>
<reference evidence="2" key="1">
    <citation type="submission" date="2022-03" db="EMBL/GenBank/DDBJ databases">
        <title>Draft genome sequence of Aduncisulcus paluster, a free-living microaerophilic Fornicata.</title>
        <authorList>
            <person name="Yuyama I."/>
            <person name="Kume K."/>
            <person name="Tamura T."/>
            <person name="Inagaki Y."/>
            <person name="Hashimoto T."/>
        </authorList>
    </citation>
    <scope>NUCLEOTIDE SEQUENCE</scope>
    <source>
        <strain evidence="2">NY0171</strain>
    </source>
</reference>
<accession>A0ABQ5KJA1</accession>
<feature type="compositionally biased region" description="Low complexity" evidence="1">
    <location>
        <begin position="159"/>
        <end position="172"/>
    </location>
</feature>
<feature type="non-terminal residue" evidence="2">
    <location>
        <position position="1"/>
    </location>
</feature>
<sequence length="258" mass="30222">AIKEATLAPLEKRDLKIRRRELVEELSTLRRTLNDCFQNAQTNVFNIMSDPQHLTQILEKVRKAQVSRRPSGMKLLSVPDRVIKEWDRQEKIKDEKARKHQEKLRERREQQMKKKQEEEERAAIEEEERIIQEQQERARESERERERERESRFVENEISHSSSSPRTASPSPEIMAMIPSFEDIYVQSERITTLRGKLLTLKNRCDMGKIIDGTLLPGSDLFKPPPVLPCGKVSKLPCLVPESVFFSFYNAKRKGLKV</sequence>
<evidence type="ECO:0000313" key="3">
    <source>
        <dbReference type="Proteomes" id="UP001057375"/>
    </source>
</evidence>
<keyword evidence="3" id="KW-1185">Reference proteome</keyword>
<feature type="region of interest" description="Disordered" evidence="1">
    <location>
        <begin position="93"/>
        <end position="172"/>
    </location>
</feature>
<organism evidence="2 3">
    <name type="scientific">Aduncisulcus paluster</name>
    <dbReference type="NCBI Taxonomy" id="2918883"/>
    <lineage>
        <taxon>Eukaryota</taxon>
        <taxon>Metamonada</taxon>
        <taxon>Carpediemonas-like organisms</taxon>
        <taxon>Aduncisulcus</taxon>
    </lineage>
</organism>